<protein>
    <submittedName>
        <fullName evidence="4">Uncharacterized protein</fullName>
    </submittedName>
</protein>
<evidence type="ECO:0000313" key="5">
    <source>
        <dbReference type="EMBL" id="KAK7411746.1"/>
    </source>
</evidence>
<feature type="coiled-coil region" evidence="2">
    <location>
        <begin position="195"/>
        <end position="222"/>
    </location>
</feature>
<dbReference type="GO" id="GO:0005634">
    <property type="term" value="C:nucleus"/>
    <property type="evidence" value="ECO:0007669"/>
    <property type="project" value="TreeGrafter"/>
</dbReference>
<dbReference type="EMBL" id="JAYMYS010000001">
    <property type="protein sequence ID" value="KAK7411742.1"/>
    <property type="molecule type" value="Genomic_DNA"/>
</dbReference>
<dbReference type="PANTHER" id="PTHR15885:SF1">
    <property type="entry name" value="COILED-COIL DOMAIN-CONTAINING PROTEIN 174"/>
    <property type="match status" value="1"/>
</dbReference>
<evidence type="ECO:0000256" key="2">
    <source>
        <dbReference type="SAM" id="Coils"/>
    </source>
</evidence>
<dbReference type="AlphaFoldDB" id="A0AAN9T3W3"/>
<dbReference type="PANTHER" id="PTHR15885">
    <property type="entry name" value="COILED-COIL DOMAIN-CONTAINING PROTEIN 174"/>
    <property type="match status" value="1"/>
</dbReference>
<keyword evidence="1 2" id="KW-0175">Coiled coil</keyword>
<sequence length="260" mass="29134">MAREEGTGKKRVVTESLGWLTESSIMPKKHRAIEGVGASSILELKAQLYKSQEDSRKCREFSGPDVEFQRAKSRIAPKDAFSAKNRGVDARAHKDKLELKAVSDGTASYAALERKAELYDKLVKGELPDEEDQEKYCVDFLRKGIEHDELPPPPPPPVERDVLVENEGGGGVGDDDDGSLLFNLKPGRMGGDFDNADYKRNVREVHEEVNRAREKASEIKLRRQEQVAAQREKLKQAYLRKKLEQLKASSIVSGSENKQT</sequence>
<organism evidence="4 6">
    <name type="scientific">Psophocarpus tetragonolobus</name>
    <name type="common">Winged bean</name>
    <name type="synonym">Dolichos tetragonolobus</name>
    <dbReference type="NCBI Taxonomy" id="3891"/>
    <lineage>
        <taxon>Eukaryota</taxon>
        <taxon>Viridiplantae</taxon>
        <taxon>Streptophyta</taxon>
        <taxon>Embryophyta</taxon>
        <taxon>Tracheophyta</taxon>
        <taxon>Spermatophyta</taxon>
        <taxon>Magnoliopsida</taxon>
        <taxon>eudicotyledons</taxon>
        <taxon>Gunneridae</taxon>
        <taxon>Pentapetalae</taxon>
        <taxon>rosids</taxon>
        <taxon>fabids</taxon>
        <taxon>Fabales</taxon>
        <taxon>Fabaceae</taxon>
        <taxon>Papilionoideae</taxon>
        <taxon>50 kb inversion clade</taxon>
        <taxon>NPAAA clade</taxon>
        <taxon>indigoferoid/millettioid clade</taxon>
        <taxon>Phaseoleae</taxon>
        <taxon>Psophocarpus</taxon>
    </lineage>
</organism>
<dbReference type="Proteomes" id="UP001386955">
    <property type="component" value="Unassembled WGS sequence"/>
</dbReference>
<dbReference type="EMBL" id="JAYMYS010000001">
    <property type="protein sequence ID" value="KAK7411746.1"/>
    <property type="molecule type" value="Genomic_DNA"/>
</dbReference>
<evidence type="ECO:0000256" key="3">
    <source>
        <dbReference type="SAM" id="MobiDB-lite"/>
    </source>
</evidence>
<keyword evidence="6" id="KW-1185">Reference proteome</keyword>
<comment type="caution">
    <text evidence="4">The sequence shown here is derived from an EMBL/GenBank/DDBJ whole genome shotgun (WGS) entry which is preliminary data.</text>
</comment>
<dbReference type="InterPro" id="IPR025066">
    <property type="entry name" value="CCDC174-like"/>
</dbReference>
<name>A0AAN9T3W3_PSOTE</name>
<proteinExistence type="predicted"/>
<evidence type="ECO:0000313" key="4">
    <source>
        <dbReference type="EMBL" id="KAK7411742.1"/>
    </source>
</evidence>
<evidence type="ECO:0000313" key="6">
    <source>
        <dbReference type="Proteomes" id="UP001386955"/>
    </source>
</evidence>
<evidence type="ECO:0000256" key="1">
    <source>
        <dbReference type="ARBA" id="ARBA00023054"/>
    </source>
</evidence>
<accession>A0AAN9T3W3</accession>
<gene>
    <name evidence="4" type="ORF">VNO78_03180</name>
    <name evidence="5" type="ORF">VNO78_03184</name>
</gene>
<feature type="region of interest" description="Disordered" evidence="3">
    <location>
        <begin position="145"/>
        <end position="178"/>
    </location>
</feature>
<reference evidence="4 6" key="1">
    <citation type="submission" date="2024-01" db="EMBL/GenBank/DDBJ databases">
        <title>The genomes of 5 underutilized Papilionoideae crops provide insights into root nodulation and disease resistanc.</title>
        <authorList>
            <person name="Jiang F."/>
        </authorList>
    </citation>
    <scope>NUCLEOTIDE SEQUENCE [LARGE SCALE GENOMIC DNA]</scope>
    <source>
        <strain evidence="4">DUOXIRENSHENG_FW03</strain>
        <tissue evidence="4">Leaves</tissue>
    </source>
</reference>